<comment type="caution">
    <text evidence="1">The sequence shown here is derived from an EMBL/GenBank/DDBJ whole genome shotgun (WGS) entry which is preliminary data.</text>
</comment>
<protein>
    <submittedName>
        <fullName evidence="1">Uncharacterized protein</fullName>
    </submittedName>
</protein>
<proteinExistence type="predicted"/>
<dbReference type="EMBL" id="FPIW01000061">
    <property type="protein sequence ID" value="SFW67485.1"/>
    <property type="molecule type" value="Genomic_DNA"/>
</dbReference>
<accession>A0AA94HUM4</accession>
<sequence>MIKRLINKVAQAWNNFTSSGKADRRYWHLVDRIAELEEKVWALKGDVERASKRD</sequence>
<dbReference type="AlphaFoldDB" id="A0AA94HUM4"/>
<dbReference type="RefSeq" id="WP_157735174.1">
    <property type="nucleotide sequence ID" value="NZ_FPIW01000061.1"/>
</dbReference>
<evidence type="ECO:0000313" key="2">
    <source>
        <dbReference type="Proteomes" id="UP000182680"/>
    </source>
</evidence>
<evidence type="ECO:0000313" key="1">
    <source>
        <dbReference type="EMBL" id="SFW67485.1"/>
    </source>
</evidence>
<gene>
    <name evidence="1" type="ORF">SAMN02910291_02438</name>
</gene>
<organism evidence="1 2">
    <name type="scientific">Desulfovibrio desulfuricans</name>
    <dbReference type="NCBI Taxonomy" id="876"/>
    <lineage>
        <taxon>Bacteria</taxon>
        <taxon>Pseudomonadati</taxon>
        <taxon>Thermodesulfobacteriota</taxon>
        <taxon>Desulfovibrionia</taxon>
        <taxon>Desulfovibrionales</taxon>
        <taxon>Desulfovibrionaceae</taxon>
        <taxon>Desulfovibrio</taxon>
    </lineage>
</organism>
<name>A0AA94HUM4_DESDE</name>
<reference evidence="2" key="1">
    <citation type="submission" date="2016-11" db="EMBL/GenBank/DDBJ databases">
        <authorList>
            <person name="Jaros S."/>
            <person name="Januszkiewicz K."/>
            <person name="Wedrychowicz H."/>
        </authorList>
    </citation>
    <scope>NUCLEOTIDE SEQUENCE [LARGE SCALE GENOMIC DNA]</scope>
    <source>
        <strain evidence="2">DSM 7057</strain>
    </source>
</reference>
<dbReference type="Proteomes" id="UP000182680">
    <property type="component" value="Unassembled WGS sequence"/>
</dbReference>